<evidence type="ECO:0000313" key="2">
    <source>
        <dbReference type="Proteomes" id="UP000186922"/>
    </source>
</evidence>
<reference evidence="1 2" key="1">
    <citation type="journal article" date="2016" name="Nat. Commun.">
        <title>Extremotolerant tardigrade genome and improved radiotolerance of human cultured cells by tardigrade-unique protein.</title>
        <authorList>
            <person name="Hashimoto T."/>
            <person name="Horikawa D.D."/>
            <person name="Saito Y."/>
            <person name="Kuwahara H."/>
            <person name="Kozuka-Hata H."/>
            <person name="Shin-I T."/>
            <person name="Minakuchi Y."/>
            <person name="Ohishi K."/>
            <person name="Motoyama A."/>
            <person name="Aizu T."/>
            <person name="Enomoto A."/>
            <person name="Kondo K."/>
            <person name="Tanaka S."/>
            <person name="Hara Y."/>
            <person name="Koshikawa S."/>
            <person name="Sagara H."/>
            <person name="Miura T."/>
            <person name="Yokobori S."/>
            <person name="Miyagawa K."/>
            <person name="Suzuki Y."/>
            <person name="Kubo T."/>
            <person name="Oyama M."/>
            <person name="Kohara Y."/>
            <person name="Fujiyama A."/>
            <person name="Arakawa K."/>
            <person name="Katayama T."/>
            <person name="Toyoda A."/>
            <person name="Kunieda T."/>
        </authorList>
    </citation>
    <scope>NUCLEOTIDE SEQUENCE [LARGE SCALE GENOMIC DNA]</scope>
    <source>
        <strain evidence="1 2">YOKOZUNA-1</strain>
    </source>
</reference>
<dbReference type="EMBL" id="BDGG01000016">
    <property type="protein sequence ID" value="GAV08121.1"/>
    <property type="molecule type" value="Genomic_DNA"/>
</dbReference>
<keyword evidence="2" id="KW-1185">Reference proteome</keyword>
<dbReference type="Proteomes" id="UP000186922">
    <property type="component" value="Unassembled WGS sequence"/>
</dbReference>
<name>A0A1D1W3V7_RAMVA</name>
<sequence>MESANEIVDTYGESLFTYSTHFDKLHEKPKVQRSIGARLQGHSAKGWHAKEINV</sequence>
<dbReference type="AlphaFoldDB" id="A0A1D1W3V7"/>
<comment type="caution">
    <text evidence="1">The sequence shown here is derived from an EMBL/GenBank/DDBJ whole genome shotgun (WGS) entry which is preliminary data.</text>
</comment>
<proteinExistence type="predicted"/>
<protein>
    <submittedName>
        <fullName evidence="1">Uncharacterized protein</fullName>
    </submittedName>
</protein>
<evidence type="ECO:0000313" key="1">
    <source>
        <dbReference type="EMBL" id="GAV08121.1"/>
    </source>
</evidence>
<accession>A0A1D1W3V7</accession>
<organism evidence="1 2">
    <name type="scientific">Ramazzottius varieornatus</name>
    <name type="common">Water bear</name>
    <name type="synonym">Tardigrade</name>
    <dbReference type="NCBI Taxonomy" id="947166"/>
    <lineage>
        <taxon>Eukaryota</taxon>
        <taxon>Metazoa</taxon>
        <taxon>Ecdysozoa</taxon>
        <taxon>Tardigrada</taxon>
        <taxon>Eutardigrada</taxon>
        <taxon>Parachela</taxon>
        <taxon>Hypsibioidea</taxon>
        <taxon>Ramazzottiidae</taxon>
        <taxon>Ramazzottius</taxon>
    </lineage>
</organism>
<gene>
    <name evidence="1" type="primary">RvY_17861-1</name>
    <name evidence="1" type="synonym">RvY_17861.1</name>
    <name evidence="1" type="ORF">RvY_17861</name>
</gene>